<comment type="similarity">
    <text evidence="5">Belongs to the SAT4 family.</text>
</comment>
<dbReference type="PANTHER" id="PTHR33048">
    <property type="entry name" value="PTH11-LIKE INTEGRAL MEMBRANE PROTEIN (AFU_ORTHOLOGUE AFUA_5G11245)"/>
    <property type="match status" value="1"/>
</dbReference>
<evidence type="ECO:0000256" key="4">
    <source>
        <dbReference type="ARBA" id="ARBA00023136"/>
    </source>
</evidence>
<evidence type="ECO:0000313" key="9">
    <source>
        <dbReference type="Proteomes" id="UP000054279"/>
    </source>
</evidence>
<keyword evidence="2 6" id="KW-0812">Transmembrane</keyword>
<feature type="domain" description="Rhodopsin" evidence="7">
    <location>
        <begin position="18"/>
        <end position="217"/>
    </location>
</feature>
<dbReference type="InterPro" id="IPR049326">
    <property type="entry name" value="Rhodopsin_dom_fungi"/>
</dbReference>
<keyword evidence="4 6" id="KW-0472">Membrane</keyword>
<keyword evidence="3 6" id="KW-1133">Transmembrane helix</keyword>
<name>A0A0C9VJC4_SPHS4</name>
<evidence type="ECO:0000256" key="2">
    <source>
        <dbReference type="ARBA" id="ARBA00022692"/>
    </source>
</evidence>
<feature type="transmembrane region" description="Helical" evidence="6">
    <location>
        <begin position="114"/>
        <end position="135"/>
    </location>
</feature>
<dbReference type="InterPro" id="IPR052337">
    <property type="entry name" value="SAT4-like"/>
</dbReference>
<dbReference type="EMBL" id="KN837169">
    <property type="protein sequence ID" value="KIJ37406.1"/>
    <property type="molecule type" value="Genomic_DNA"/>
</dbReference>
<feature type="transmembrane region" description="Helical" evidence="6">
    <location>
        <begin position="194"/>
        <end position="217"/>
    </location>
</feature>
<dbReference type="Pfam" id="PF20684">
    <property type="entry name" value="Fung_rhodopsin"/>
    <property type="match status" value="1"/>
</dbReference>
<evidence type="ECO:0000256" key="3">
    <source>
        <dbReference type="ARBA" id="ARBA00022989"/>
    </source>
</evidence>
<feature type="transmembrane region" description="Helical" evidence="6">
    <location>
        <begin position="155"/>
        <end position="182"/>
    </location>
</feature>
<proteinExistence type="inferred from homology"/>
<evidence type="ECO:0000256" key="1">
    <source>
        <dbReference type="ARBA" id="ARBA00004141"/>
    </source>
</evidence>
<keyword evidence="9" id="KW-1185">Reference proteome</keyword>
<feature type="transmembrane region" description="Helical" evidence="6">
    <location>
        <begin position="48"/>
        <end position="68"/>
    </location>
</feature>
<organism evidence="8 9">
    <name type="scientific">Sphaerobolus stellatus (strain SS14)</name>
    <dbReference type="NCBI Taxonomy" id="990650"/>
    <lineage>
        <taxon>Eukaryota</taxon>
        <taxon>Fungi</taxon>
        <taxon>Dikarya</taxon>
        <taxon>Basidiomycota</taxon>
        <taxon>Agaricomycotina</taxon>
        <taxon>Agaricomycetes</taxon>
        <taxon>Phallomycetidae</taxon>
        <taxon>Geastrales</taxon>
        <taxon>Sphaerobolaceae</taxon>
        <taxon>Sphaerobolus</taxon>
    </lineage>
</organism>
<feature type="transmembrane region" description="Helical" evidence="6">
    <location>
        <begin position="80"/>
        <end position="102"/>
    </location>
</feature>
<gene>
    <name evidence="8" type="ORF">M422DRAFT_177900</name>
</gene>
<sequence>LPVTSVACSTVAVLSTVYRLIIRRERLWWDDVCFAYRSVKAINMFSKAWAFISMVALFIQISSVFMHVPHSSKRSMPSYYLMATSFYAIIWSARLSILFSIIRLDQNPKRKKTLLYISSIYILVAVLLLAQLFWVCEPEQSHNHWKDFDTPQCTLNKQVAICQLISDIIADLTLLIAPIKLFSEMGDKRLQIRLLIIFSTCIVTTIISLVHATYILMQGGPKVLIAAVVEARDCMSLFVCNVPVVATALLRLRENVFLTGPAPQSTKLSTRLFFRPETECVVDTSTLSISQNVSNDSSAQTSLETSGTTGDFG</sequence>
<evidence type="ECO:0000256" key="5">
    <source>
        <dbReference type="ARBA" id="ARBA00038359"/>
    </source>
</evidence>
<reference evidence="8 9" key="1">
    <citation type="submission" date="2014-06" db="EMBL/GenBank/DDBJ databases">
        <title>Evolutionary Origins and Diversification of the Mycorrhizal Mutualists.</title>
        <authorList>
            <consortium name="DOE Joint Genome Institute"/>
            <consortium name="Mycorrhizal Genomics Consortium"/>
            <person name="Kohler A."/>
            <person name="Kuo A."/>
            <person name="Nagy L.G."/>
            <person name="Floudas D."/>
            <person name="Copeland A."/>
            <person name="Barry K.W."/>
            <person name="Cichocki N."/>
            <person name="Veneault-Fourrey C."/>
            <person name="LaButti K."/>
            <person name="Lindquist E.A."/>
            <person name="Lipzen A."/>
            <person name="Lundell T."/>
            <person name="Morin E."/>
            <person name="Murat C."/>
            <person name="Riley R."/>
            <person name="Ohm R."/>
            <person name="Sun H."/>
            <person name="Tunlid A."/>
            <person name="Henrissat B."/>
            <person name="Grigoriev I.V."/>
            <person name="Hibbett D.S."/>
            <person name="Martin F."/>
        </authorList>
    </citation>
    <scope>NUCLEOTIDE SEQUENCE [LARGE SCALE GENOMIC DNA]</scope>
    <source>
        <strain evidence="8 9">SS14</strain>
    </source>
</reference>
<dbReference type="PANTHER" id="PTHR33048:SF19">
    <property type="entry name" value="MEMBRANE PROTEIN PTH11-LIKE, PUTATIVE (AFU_ORTHOLOGUE AFUA_1G14080)-RELATED"/>
    <property type="match status" value="1"/>
</dbReference>
<accession>A0A0C9VJC4</accession>
<dbReference type="HOGENOM" id="CLU_052841_0_1_1"/>
<protein>
    <submittedName>
        <fullName evidence="8">Unplaced genomic scaffold SPHSTscaffold_94, whole genome shotgun sequence</fullName>
    </submittedName>
</protein>
<evidence type="ECO:0000256" key="6">
    <source>
        <dbReference type="SAM" id="Phobius"/>
    </source>
</evidence>
<evidence type="ECO:0000313" key="8">
    <source>
        <dbReference type="EMBL" id="KIJ37406.1"/>
    </source>
</evidence>
<dbReference type="OrthoDB" id="444631at2759"/>
<evidence type="ECO:0000259" key="7">
    <source>
        <dbReference type="Pfam" id="PF20684"/>
    </source>
</evidence>
<feature type="non-terminal residue" evidence="8">
    <location>
        <position position="1"/>
    </location>
</feature>
<dbReference type="GO" id="GO:0016020">
    <property type="term" value="C:membrane"/>
    <property type="evidence" value="ECO:0007669"/>
    <property type="project" value="UniProtKB-SubCell"/>
</dbReference>
<dbReference type="Proteomes" id="UP000054279">
    <property type="component" value="Unassembled WGS sequence"/>
</dbReference>
<dbReference type="AlphaFoldDB" id="A0A0C9VJC4"/>
<comment type="subcellular location">
    <subcellularLocation>
        <location evidence="1">Membrane</location>
        <topology evidence="1">Multi-pass membrane protein</topology>
    </subcellularLocation>
</comment>